<feature type="region of interest" description="Disordered" evidence="1">
    <location>
        <begin position="399"/>
        <end position="512"/>
    </location>
</feature>
<sequence length="1237" mass="135910">MPKPMLPIRSMRLSLLQSAALLALGAPPVLLHLCDWIGQVGAPNKLEQDILCFEMYCGIGQVVREFRTRGAPAQGFDNQRDMVLEDITSTMGLVRAVTNCLRLQRRGLLFLGLPCNSHTWMSSSQHGRGPTLPFGNEVWGFVVLGNQIAYRSAIMIMIALVRSCLWLLENPGNSKCTYLPVLEQLLSFKKLLGSSSTNWWMGSFGSWSLKRELALGNAPYMGQLQEPMSKETREAIENRKTILGKRMVKVTISKDGTKSVSGDKTHMRSSAAYPRLFGSRIAELHLQWMASDEPVPDLAEVVMAGFHEIGGDWSRAGLEPIVALLKEAIDQKVFTPDPLIPLQIVYMAPSSSKQKTAAKSKAMQPAPAPAAALSHSSKDHFDEDAEMKKLEERMMKKGEAAPKMVATPQKAPRSAHELSPAPEGGSKSRVRCKPAIPSKVATPVKSPDPKKSKTVAPDVVLEVPDDSQGPAAGDEVGSVPKDGSMVEPSTGTCEHGKQGEQISGSEDTPMEDAGECKPTLMSNGSNGSAELRRIDTTTTVPDIGLECHLFMQQLVGDHDVEARERLHIQISHWFEKMRSWYAEEGDIWVSRLDPVLKPHCESLVVLLNEKDAQMANLHLAQLDEKPKIDEVEKGYKTMLAKLPEIIKKNNEDPKSLDSRTFSLLQWKSGKMDSIKSAGKKLEAELSSLSLKIRACMDLLIDAVQKADNVDECMEVQTDQQVPEKNDDDVIMTELEALMAQCVVSNGPDVGDSFLREPTLVLGQGDTGANQQDAPMESMPQDAQTPPSQEPVVEPSQTVATPGADSAQLSPEEAALKHLQDMEDGPLKSSLLALVSQGGARPAPSSNTPSAPAAAETAMRRQDTTQLQAQHHAVDADAIPQPDGTFLYRGPKGRLETWAEREYRLAHNQKMCFNRSFRNAPDEVVRASANRKYNRDLLALLYEDWLSSGQCWAKSATYLNAIRSKEERKRGTFVMRDKTWLIEKYTEPVAKDIMQDKRAKQSARKTHDPIYVMDNPDLPGSEEHQLFRVFDSLSFEDEETNRFESGINTTGEFSEEQSKELMPVILAGAKESGLFGGGDESQNLQTPGVGNKGAGKGKPGASTTLKPQKPKKVAGMKKQVQSKISVISTKLTDLKVLRNKVDNSPLSAGMTTGYIAELDARDSELQASKLELETLYMVEKDDSEIESDPVTKDQFQKALDSVDQLLPSYNTTIRSVKMAIDPPKPKAKGKAKAAAKKE</sequence>
<feature type="region of interest" description="Disordered" evidence="1">
    <location>
        <begin position="762"/>
        <end position="808"/>
    </location>
</feature>
<keyword evidence="2" id="KW-0732">Signal</keyword>
<feature type="region of interest" description="Disordered" evidence="1">
    <location>
        <begin position="835"/>
        <end position="887"/>
    </location>
</feature>
<evidence type="ECO:0000313" key="3">
    <source>
        <dbReference type="EMBL" id="CAI3985716.1"/>
    </source>
</evidence>
<protein>
    <submittedName>
        <fullName evidence="3">Uncharacterized protein</fullName>
    </submittedName>
</protein>
<reference evidence="3" key="1">
    <citation type="submission" date="2022-10" db="EMBL/GenBank/DDBJ databases">
        <authorList>
            <person name="Chen Y."/>
            <person name="Dougan E. K."/>
            <person name="Chan C."/>
            <person name="Rhodes N."/>
            <person name="Thang M."/>
        </authorList>
    </citation>
    <scope>NUCLEOTIDE SEQUENCE</scope>
</reference>
<dbReference type="EMBL" id="CAMXCT030001013">
    <property type="protein sequence ID" value="CAL4773028.1"/>
    <property type="molecule type" value="Genomic_DNA"/>
</dbReference>
<feature type="region of interest" description="Disordered" evidence="1">
    <location>
        <begin position="1076"/>
        <end position="1114"/>
    </location>
</feature>
<evidence type="ECO:0000313" key="4">
    <source>
        <dbReference type="EMBL" id="CAL4773028.1"/>
    </source>
</evidence>
<evidence type="ECO:0000256" key="2">
    <source>
        <dbReference type="SAM" id="SignalP"/>
    </source>
</evidence>
<feature type="chain" id="PRO_5043272153" evidence="2">
    <location>
        <begin position="32"/>
        <end position="1237"/>
    </location>
</feature>
<feature type="signal peptide" evidence="2">
    <location>
        <begin position="1"/>
        <end position="31"/>
    </location>
</feature>
<feature type="region of interest" description="Disordered" evidence="1">
    <location>
        <begin position="356"/>
        <end position="380"/>
    </location>
</feature>
<reference evidence="4 5" key="2">
    <citation type="submission" date="2024-05" db="EMBL/GenBank/DDBJ databases">
        <authorList>
            <person name="Chen Y."/>
            <person name="Shah S."/>
            <person name="Dougan E. K."/>
            <person name="Thang M."/>
            <person name="Chan C."/>
        </authorList>
    </citation>
    <scope>NUCLEOTIDE SEQUENCE [LARGE SCALE GENOMIC DNA]</scope>
</reference>
<keyword evidence="5" id="KW-1185">Reference proteome</keyword>
<organism evidence="3">
    <name type="scientific">Cladocopium goreaui</name>
    <dbReference type="NCBI Taxonomy" id="2562237"/>
    <lineage>
        <taxon>Eukaryota</taxon>
        <taxon>Sar</taxon>
        <taxon>Alveolata</taxon>
        <taxon>Dinophyceae</taxon>
        <taxon>Suessiales</taxon>
        <taxon>Symbiodiniaceae</taxon>
        <taxon>Cladocopium</taxon>
    </lineage>
</organism>
<name>A0A9P1FRQ6_9DINO</name>
<feature type="compositionally biased region" description="Low complexity" evidence="1">
    <location>
        <begin position="839"/>
        <end position="856"/>
    </location>
</feature>
<gene>
    <name evidence="3" type="ORF">C1SCF055_LOCUS13137</name>
</gene>
<feature type="compositionally biased region" description="Low complexity" evidence="1">
    <location>
        <begin position="356"/>
        <end position="375"/>
    </location>
</feature>
<accession>A0A9P1FRQ6</accession>
<proteinExistence type="predicted"/>
<evidence type="ECO:0000313" key="5">
    <source>
        <dbReference type="Proteomes" id="UP001152797"/>
    </source>
</evidence>
<evidence type="ECO:0000256" key="1">
    <source>
        <dbReference type="SAM" id="MobiDB-lite"/>
    </source>
</evidence>
<dbReference type="AlphaFoldDB" id="A0A9P1FRQ6"/>
<dbReference type="EMBL" id="CAMXCT010001013">
    <property type="protein sequence ID" value="CAI3985716.1"/>
    <property type="molecule type" value="Genomic_DNA"/>
</dbReference>
<comment type="caution">
    <text evidence="3">The sequence shown here is derived from an EMBL/GenBank/DDBJ whole genome shotgun (WGS) entry which is preliminary data.</text>
</comment>
<dbReference type="EMBL" id="CAMXCT020001013">
    <property type="protein sequence ID" value="CAL1139091.1"/>
    <property type="molecule type" value="Genomic_DNA"/>
</dbReference>
<dbReference type="Proteomes" id="UP001152797">
    <property type="component" value="Unassembled WGS sequence"/>
</dbReference>